<protein>
    <submittedName>
        <fullName evidence="1">Uncharacterized protein</fullName>
    </submittedName>
</protein>
<dbReference type="Proteomes" id="UP000239898">
    <property type="component" value="Unassembled WGS sequence"/>
</dbReference>
<accession>A0A2S6YZ50</accession>
<reference evidence="1 2" key="1">
    <citation type="submission" date="2016-08" db="EMBL/GenBank/DDBJ databases">
        <title>Evolution of the type three secretion system and type three effector repertoires in Xanthomonas.</title>
        <authorList>
            <person name="Merda D."/>
            <person name="Briand M."/>
            <person name="Bosis E."/>
            <person name="Rousseau C."/>
            <person name="Portier P."/>
            <person name="Jacques M.-A."/>
            <person name="Fischer-Le Saux M."/>
        </authorList>
    </citation>
    <scope>NUCLEOTIDE SEQUENCE [LARGE SCALE GENOMIC DNA]</scope>
    <source>
        <strain evidence="1 2">CFBP 4691</strain>
    </source>
</reference>
<keyword evidence="2" id="KW-1185">Reference proteome</keyword>
<evidence type="ECO:0000313" key="2">
    <source>
        <dbReference type="Proteomes" id="UP000239898"/>
    </source>
</evidence>
<comment type="caution">
    <text evidence="1">The sequence shown here is derived from an EMBL/GenBank/DDBJ whole genome shotgun (WGS) entry which is preliminary data.</text>
</comment>
<sequence length="219" mass="24165">MIASHFTIADRQDGVFYYGVDAWLDSIGQDIGYYDKIAMNPTEVPSEHFFDSLFDNVKSKEFSDLDSLIKSDAEVRRDTCERLIDASNIIPNPLSPFLSLAMHLEHAIEADTYPEKMQEIQHIKADVANLIAMIALENAMKFPDVEGYDFIKKVKNGLESMETVPSEKFEVVDGDLAAETGKEAAADGTVIGCNRRKRGIASSKHLPCAGVANQDASNS</sequence>
<name>A0A2S6YZ50_9XANT</name>
<dbReference type="EMBL" id="MIGX01000259">
    <property type="protein sequence ID" value="PPT73449.1"/>
    <property type="molecule type" value="Genomic_DNA"/>
</dbReference>
<dbReference type="AlphaFoldDB" id="A0A2S6YZ50"/>
<gene>
    <name evidence="1" type="ORF">XthCFBP4691_20215</name>
</gene>
<organism evidence="1 2">
    <name type="scientific">Xanthomonas theicola</name>
    <dbReference type="NCBI Taxonomy" id="56464"/>
    <lineage>
        <taxon>Bacteria</taxon>
        <taxon>Pseudomonadati</taxon>
        <taxon>Pseudomonadota</taxon>
        <taxon>Gammaproteobacteria</taxon>
        <taxon>Lysobacterales</taxon>
        <taxon>Lysobacteraceae</taxon>
        <taxon>Xanthomonas</taxon>
    </lineage>
</organism>
<evidence type="ECO:0000313" key="1">
    <source>
        <dbReference type="EMBL" id="PPT73449.1"/>
    </source>
</evidence>
<proteinExistence type="predicted"/>